<dbReference type="GO" id="GO:0003735">
    <property type="term" value="F:structural constituent of ribosome"/>
    <property type="evidence" value="ECO:0007669"/>
    <property type="project" value="InterPro"/>
</dbReference>
<keyword evidence="3 5" id="KW-0689">Ribosomal protein</keyword>
<evidence type="ECO:0000256" key="5">
    <source>
        <dbReference type="HAMAP-Rule" id="MF_01371"/>
    </source>
</evidence>
<evidence type="ECO:0000256" key="1">
    <source>
        <dbReference type="ARBA" id="ARBA00007594"/>
    </source>
</evidence>
<evidence type="ECO:0000256" key="2">
    <source>
        <dbReference type="ARBA" id="ARBA00011838"/>
    </source>
</evidence>
<dbReference type="PIRSF" id="PIRSF002211">
    <property type="entry name" value="Ribosomal_L30_bac-type"/>
    <property type="match status" value="1"/>
</dbReference>
<dbReference type="NCBIfam" id="TIGR01308">
    <property type="entry name" value="rpmD_bact"/>
    <property type="match status" value="1"/>
</dbReference>
<sequence>MIINTKKIKIIQVKSKIGCLKKHRRTLLGLGLRHIGDVVEREDSPSIRGMVNKISHIVHIQEG</sequence>
<reference evidence="7 8" key="1">
    <citation type="submission" date="2018-10" db="EMBL/GenBank/DDBJ databases">
        <title>Comparative functional genomics of the obligate endosymbiont Buchnera aphidicola.</title>
        <authorList>
            <person name="Chong R.A."/>
        </authorList>
    </citation>
    <scope>NUCLEOTIDE SEQUENCE [LARGE SCALE GENOMIC DNA]</scope>
    <source>
        <strain evidence="7 8">Ssp</strain>
    </source>
</reference>
<proteinExistence type="inferred from homology"/>
<evidence type="ECO:0000256" key="3">
    <source>
        <dbReference type="ARBA" id="ARBA00022980"/>
    </source>
</evidence>
<accession>A0A4D6YKR3</accession>
<dbReference type="RefSeq" id="WP_158352011.1">
    <property type="nucleotide sequence ID" value="NZ_CP032998.1"/>
</dbReference>
<dbReference type="HAMAP" id="MF_01371_B">
    <property type="entry name" value="Ribosomal_uL30_B"/>
    <property type="match status" value="1"/>
</dbReference>
<dbReference type="InterPro" id="IPR016082">
    <property type="entry name" value="Ribosomal_uL30_ferredoxin-like"/>
</dbReference>
<dbReference type="SUPFAM" id="SSF55129">
    <property type="entry name" value="Ribosomal protein L30p/L7e"/>
    <property type="match status" value="1"/>
</dbReference>
<dbReference type="InterPro" id="IPR005996">
    <property type="entry name" value="Ribosomal_uL30_bac-type"/>
</dbReference>
<dbReference type="GO" id="GO:0006412">
    <property type="term" value="P:translation"/>
    <property type="evidence" value="ECO:0007669"/>
    <property type="project" value="UniProtKB-UniRule"/>
</dbReference>
<evidence type="ECO:0000259" key="6">
    <source>
        <dbReference type="Pfam" id="PF00327"/>
    </source>
</evidence>
<name>A0A4D6YKR3_9GAMM</name>
<gene>
    <name evidence="5" type="primary">rpmD</name>
    <name evidence="7" type="ORF">D9V79_01570</name>
</gene>
<dbReference type="InterPro" id="IPR036919">
    <property type="entry name" value="Ribo_uL30_ferredoxin-like_sf"/>
</dbReference>
<dbReference type="PANTHER" id="PTHR15892:SF2">
    <property type="entry name" value="LARGE RIBOSOMAL SUBUNIT PROTEIN UL30M"/>
    <property type="match status" value="1"/>
</dbReference>
<evidence type="ECO:0000313" key="7">
    <source>
        <dbReference type="EMBL" id="QCI26470.1"/>
    </source>
</evidence>
<dbReference type="EMBL" id="CP032998">
    <property type="protein sequence ID" value="QCI26470.1"/>
    <property type="molecule type" value="Genomic_DNA"/>
</dbReference>
<dbReference type="PANTHER" id="PTHR15892">
    <property type="entry name" value="MITOCHONDRIAL RIBOSOMAL PROTEIN L30"/>
    <property type="match status" value="1"/>
</dbReference>
<keyword evidence="4 5" id="KW-0687">Ribonucleoprotein</keyword>
<feature type="domain" description="Large ribosomal subunit protein uL30-like ferredoxin-like fold" evidence="6">
    <location>
        <begin position="8"/>
        <end position="58"/>
    </location>
</feature>
<dbReference type="GO" id="GO:0022625">
    <property type="term" value="C:cytosolic large ribosomal subunit"/>
    <property type="evidence" value="ECO:0007669"/>
    <property type="project" value="TreeGrafter"/>
</dbReference>
<evidence type="ECO:0000256" key="4">
    <source>
        <dbReference type="ARBA" id="ARBA00023274"/>
    </source>
</evidence>
<dbReference type="AlphaFoldDB" id="A0A4D6YKR3"/>
<evidence type="ECO:0000313" key="8">
    <source>
        <dbReference type="Proteomes" id="UP000298636"/>
    </source>
</evidence>
<keyword evidence="8" id="KW-1185">Reference proteome</keyword>
<comment type="subunit">
    <text evidence="2 5">Part of the 50S ribosomal subunit.</text>
</comment>
<organism evidence="7 8">
    <name type="scientific">Buchnera aphidicola</name>
    <name type="common">Stegophylla sp.</name>
    <dbReference type="NCBI Taxonomy" id="2315800"/>
    <lineage>
        <taxon>Bacteria</taxon>
        <taxon>Pseudomonadati</taxon>
        <taxon>Pseudomonadota</taxon>
        <taxon>Gammaproteobacteria</taxon>
        <taxon>Enterobacterales</taxon>
        <taxon>Erwiniaceae</taxon>
        <taxon>Buchnera</taxon>
    </lineage>
</organism>
<comment type="similarity">
    <text evidence="1 5">Belongs to the universal ribosomal protein uL30 family.</text>
</comment>
<dbReference type="Gene3D" id="3.30.1390.20">
    <property type="entry name" value="Ribosomal protein L30, ferredoxin-like fold domain"/>
    <property type="match status" value="1"/>
</dbReference>
<protein>
    <recommendedName>
        <fullName evidence="5">Large ribosomal subunit protein uL30</fullName>
    </recommendedName>
</protein>
<dbReference type="CDD" id="cd01658">
    <property type="entry name" value="Ribosomal_L30"/>
    <property type="match status" value="1"/>
</dbReference>
<dbReference type="FunFam" id="3.30.1390.20:FF:000001">
    <property type="entry name" value="50S ribosomal protein L30"/>
    <property type="match status" value="1"/>
</dbReference>
<dbReference type="Pfam" id="PF00327">
    <property type="entry name" value="Ribosomal_L30"/>
    <property type="match status" value="1"/>
</dbReference>
<dbReference type="Proteomes" id="UP000298636">
    <property type="component" value="Chromosome"/>
</dbReference>